<sequence length="397" mass="46404">MKKLNKIGLLAFIIMFILSCGVKKTRNMLVNGDYDAAIKKSVEGLRSNKNSKGNQEYVLILEEAFAKAKERDLRNIATWSKEQLPSNYEKIFNTYSLLEQRQEQIRPLLPLQVFAENRTAVFEYEDYSDELVTSKNQLVTYLYDNSKALLLTNGKLNCRRAYEDLKYVNELVANYKDVLTLKDKAFQKGLDYVFVSTKNETNMVIPSRLQQDLLDFSTYGLNDQWTVYHNKKTSGIDYDYEIIVGFRNVIISPEQIKEREFIKEKQIKDGEKNVVDTKGNIVKDNFGNPIKTDNIITIKAQVYEYRQYKSVQIMAKVDYIDGKSKQFLKTFPISSEYVFDYIYANYNGDKRACDDQYLTNFNKRAVAFPSNEQMIYDTSEDLKRKLKDIMNNYHFRG</sequence>
<dbReference type="RefSeq" id="WP_097553317.1">
    <property type="nucleotide sequence ID" value="NZ_PCMW01000007.1"/>
</dbReference>
<evidence type="ECO:0000313" key="2">
    <source>
        <dbReference type="Proteomes" id="UP000220828"/>
    </source>
</evidence>
<reference evidence="1 2" key="1">
    <citation type="submission" date="2017-09" db="EMBL/GenBank/DDBJ databases">
        <title>Whole genomes of Flavobacteriaceae.</title>
        <authorList>
            <person name="Stine C."/>
            <person name="Li C."/>
            <person name="Tadesse D."/>
        </authorList>
    </citation>
    <scope>NUCLEOTIDE SEQUENCE [LARGE SCALE GENOMIC DNA]</scope>
    <source>
        <strain evidence="1 2">ATCC 35036</strain>
    </source>
</reference>
<dbReference type="PROSITE" id="PS51257">
    <property type="entry name" value="PROKAR_LIPOPROTEIN"/>
    <property type="match status" value="1"/>
</dbReference>
<dbReference type="OrthoDB" id="1489643at2"/>
<organism evidence="1 2">
    <name type="scientific">Flavobacterium branchiophilum</name>
    <dbReference type="NCBI Taxonomy" id="55197"/>
    <lineage>
        <taxon>Bacteria</taxon>
        <taxon>Pseudomonadati</taxon>
        <taxon>Bacteroidota</taxon>
        <taxon>Flavobacteriia</taxon>
        <taxon>Flavobacteriales</taxon>
        <taxon>Flavobacteriaceae</taxon>
        <taxon>Flavobacterium</taxon>
    </lineage>
</organism>
<proteinExistence type="predicted"/>
<dbReference type="EMBL" id="PCMW01000007">
    <property type="protein sequence ID" value="PDS26934.1"/>
    <property type="molecule type" value="Genomic_DNA"/>
</dbReference>
<protein>
    <recommendedName>
        <fullName evidence="3">Lipoprotein</fullName>
    </recommendedName>
</protein>
<gene>
    <name evidence="1" type="ORF">B0A77_01055</name>
</gene>
<evidence type="ECO:0008006" key="3">
    <source>
        <dbReference type="Google" id="ProtNLM"/>
    </source>
</evidence>
<dbReference type="Proteomes" id="UP000220828">
    <property type="component" value="Unassembled WGS sequence"/>
</dbReference>
<evidence type="ECO:0000313" key="1">
    <source>
        <dbReference type="EMBL" id="PDS26934.1"/>
    </source>
</evidence>
<comment type="caution">
    <text evidence="1">The sequence shown here is derived from an EMBL/GenBank/DDBJ whole genome shotgun (WGS) entry which is preliminary data.</text>
</comment>
<name>A0A2H3KGQ3_9FLAO</name>
<accession>A0A2H3KGQ3</accession>
<dbReference type="AlphaFoldDB" id="A0A2H3KGQ3"/>